<accession>A0ABT5VCR7</accession>
<dbReference type="GO" id="GO:0016301">
    <property type="term" value="F:kinase activity"/>
    <property type="evidence" value="ECO:0007669"/>
    <property type="project" value="UniProtKB-KW"/>
</dbReference>
<dbReference type="GO" id="GO:0016779">
    <property type="term" value="F:nucleotidyltransferase activity"/>
    <property type="evidence" value="ECO:0007669"/>
    <property type="project" value="UniProtKB-KW"/>
</dbReference>
<keyword evidence="1" id="KW-0418">Kinase</keyword>
<evidence type="ECO:0000313" key="1">
    <source>
        <dbReference type="EMBL" id="MDE5411989.1"/>
    </source>
</evidence>
<comment type="caution">
    <text evidence="1">The sequence shown here is derived from an EMBL/GenBank/DDBJ whole genome shotgun (WGS) entry which is preliminary data.</text>
</comment>
<organism evidence="1 2">
    <name type="scientific">Alkalihalobacterium chitinilyticum</name>
    <dbReference type="NCBI Taxonomy" id="2980103"/>
    <lineage>
        <taxon>Bacteria</taxon>
        <taxon>Bacillati</taxon>
        <taxon>Bacillota</taxon>
        <taxon>Bacilli</taxon>
        <taxon>Bacillales</taxon>
        <taxon>Bacillaceae</taxon>
        <taxon>Alkalihalobacterium</taxon>
    </lineage>
</organism>
<dbReference type="Proteomes" id="UP001148125">
    <property type="component" value="Unassembled WGS sequence"/>
</dbReference>
<dbReference type="InterPro" id="IPR027417">
    <property type="entry name" value="P-loop_NTPase"/>
</dbReference>
<proteinExistence type="predicted"/>
<dbReference type="EMBL" id="JAOTPO010000001">
    <property type="protein sequence ID" value="MDE5411989.1"/>
    <property type="molecule type" value="Genomic_DNA"/>
</dbReference>
<gene>
    <name evidence="1" type="ORF">N7Z68_01150</name>
</gene>
<dbReference type="SUPFAM" id="SSF52540">
    <property type="entry name" value="P-loop containing nucleoside triphosphate hydrolases"/>
    <property type="match status" value="1"/>
</dbReference>
<protein>
    <submittedName>
        <fullName evidence="1">Bifunctional adenosylcobinamide kinase/adenosylcobinamide-phosphate guanylyltransferase</fullName>
    </submittedName>
</protein>
<dbReference type="RefSeq" id="WP_275116617.1">
    <property type="nucleotide sequence ID" value="NZ_JAOTPO010000001.1"/>
</dbReference>
<keyword evidence="1" id="KW-0548">Nucleotidyltransferase</keyword>
<sequence>MEFITGGAFHGKRNWVYSNYKIDHVDEFVCYNGYEKDVTIQELYNLPNRQLCVITGMEMIFKRLLQEGKGRKDFNQLLSRWMEWEQLRTGRKLVLVGCDIGKGIVPIAKEDRQWRDLAGWCYQDIVKQSNKVYRIWYGISEQLK</sequence>
<keyword evidence="2" id="KW-1185">Reference proteome</keyword>
<dbReference type="Gene3D" id="3.40.50.300">
    <property type="entry name" value="P-loop containing nucleotide triphosphate hydrolases"/>
    <property type="match status" value="1"/>
</dbReference>
<name>A0ABT5VCR7_9BACI</name>
<dbReference type="Pfam" id="PF02283">
    <property type="entry name" value="CobU"/>
    <property type="match status" value="1"/>
</dbReference>
<keyword evidence="1" id="KW-0808">Transferase</keyword>
<evidence type="ECO:0000313" key="2">
    <source>
        <dbReference type="Proteomes" id="UP001148125"/>
    </source>
</evidence>
<reference evidence="1" key="1">
    <citation type="submission" date="2024-05" db="EMBL/GenBank/DDBJ databases">
        <title>Alkalihalobacillus sp. strain MEB203 novel alkaliphilic bacterium from Lonar Lake, India.</title>
        <authorList>
            <person name="Joshi A."/>
            <person name="Thite S."/>
            <person name="Mengade P."/>
        </authorList>
    </citation>
    <scope>NUCLEOTIDE SEQUENCE</scope>
    <source>
        <strain evidence="1">MEB 203</strain>
    </source>
</reference>
<dbReference type="InterPro" id="IPR003203">
    <property type="entry name" value="CobU/CobP"/>
</dbReference>